<evidence type="ECO:0000313" key="2">
    <source>
        <dbReference type="Proteomes" id="UP001519296"/>
    </source>
</evidence>
<name>A0ABS5B0H3_9STRE</name>
<organism evidence="1 2">
    <name type="scientific">Streptococcus oricebi</name>
    <dbReference type="NCBI Taxonomy" id="1547447"/>
    <lineage>
        <taxon>Bacteria</taxon>
        <taxon>Bacillati</taxon>
        <taxon>Bacillota</taxon>
        <taxon>Bacilli</taxon>
        <taxon>Lactobacillales</taxon>
        <taxon>Streptococcaceae</taxon>
        <taxon>Streptococcus</taxon>
    </lineage>
</organism>
<accession>A0ABS5B0H3</accession>
<dbReference type="Proteomes" id="UP001519296">
    <property type="component" value="Unassembled WGS sequence"/>
</dbReference>
<comment type="caution">
    <text evidence="1">The sequence shown here is derived from an EMBL/GenBank/DDBJ whole genome shotgun (WGS) entry which is preliminary data.</text>
</comment>
<evidence type="ECO:0008006" key="3">
    <source>
        <dbReference type="Google" id="ProtNLM"/>
    </source>
</evidence>
<dbReference type="RefSeq" id="WP_209626161.1">
    <property type="nucleotide sequence ID" value="NZ_PRDG01000001.1"/>
</dbReference>
<dbReference type="InterPro" id="IPR048042">
    <property type="entry name" value="TipC-like"/>
</dbReference>
<sequence length="209" mass="24261">MNKKFLIAAILLCIGLLCLVPFVFSNKNRKIDRGDIFGEIYAYEKANYPNPNPAFQRIQGLSSRSYRDSGEEFRTMAAESYSKNVIPKGYEHVGVSFSFRSKGTVLIAYDRKVAPNLSLYVYHKYSVEDKTLTQDISFVDEQNNRVRIRNKGEVKKLLTQYSITNEDIKKYNKEILNDFFLRDWCKAFDSAFTPNDWGDVKVVDKWDKS</sequence>
<protein>
    <recommendedName>
        <fullName evidence="3">DUF4468 domain-containing protein</fullName>
    </recommendedName>
</protein>
<gene>
    <name evidence="1" type="ORF">C4K46_00065</name>
</gene>
<evidence type="ECO:0000313" key="1">
    <source>
        <dbReference type="EMBL" id="MBP2622333.1"/>
    </source>
</evidence>
<dbReference type="EMBL" id="PRDG01000001">
    <property type="protein sequence ID" value="MBP2622333.1"/>
    <property type="molecule type" value="Genomic_DNA"/>
</dbReference>
<proteinExistence type="predicted"/>
<dbReference type="NCBIfam" id="NF033863">
    <property type="entry name" value="immun_TipC_fam"/>
    <property type="match status" value="1"/>
</dbReference>
<reference evidence="1 2" key="1">
    <citation type="submission" date="2018-02" db="EMBL/GenBank/DDBJ databases">
        <title>Draft genome sequence of Streptococcus oricebi CCUG 70868T type strain.</title>
        <authorList>
            <person name="Mendez V."/>
            <person name="Salva-Serra F."/>
            <person name="Jaen-Luchoro D."/>
            <person name="Gonzales-Siles L."/>
            <person name="Karlsson R."/>
            <person name="Engstrom-Jakobsson H."/>
            <person name="Busquets A."/>
            <person name="Gomila M."/>
            <person name="Pineiro-Iglesias B."/>
            <person name="Bennasar-Figueras A."/>
            <person name="Seeger M."/>
            <person name="Moore E."/>
        </authorList>
    </citation>
    <scope>NUCLEOTIDE SEQUENCE [LARGE SCALE GENOMIC DNA]</scope>
    <source>
        <strain evidence="1 2">CCUG 70868</strain>
    </source>
</reference>
<keyword evidence="2" id="KW-1185">Reference proteome</keyword>